<dbReference type="PANTHER" id="PTHR13504">
    <property type="entry name" value="FIDO DOMAIN-CONTAINING PROTEIN DDB_G0283145"/>
    <property type="match status" value="1"/>
</dbReference>
<dbReference type="InterPro" id="IPR040198">
    <property type="entry name" value="Fido_containing"/>
</dbReference>
<gene>
    <name evidence="4" type="ORF">SAMN05421771_3290</name>
</gene>
<keyword evidence="5" id="KW-1185">Reference proteome</keyword>
<evidence type="ECO:0000259" key="3">
    <source>
        <dbReference type="PROSITE" id="PS51459"/>
    </source>
</evidence>
<dbReference type="PANTHER" id="PTHR13504:SF38">
    <property type="entry name" value="FIDO DOMAIN-CONTAINING PROTEIN"/>
    <property type="match status" value="1"/>
</dbReference>
<evidence type="ECO:0000256" key="2">
    <source>
        <dbReference type="PIRSR" id="PIRSR640198-2"/>
    </source>
</evidence>
<dbReference type="OrthoDB" id="9813719at2"/>
<sequence>MADTEGKIRDWRSGTTQAERMCAALLHLEGYEDIDPQHPLGGPDGLKDVLCKKNGKKWVAAAFFPPTLPTLKQIKDKFAHDLDGVTGNDADAMAFFVNQHLTIGEREELRSRSPNHEVELYHLERIRDLLDSPKGCGIRLEYLHIPMTEEEQWAFWSVMNADVVRKLVDNEMRRNQQMTSMESKIDLLLERSMAIEANLRSQRSLLSKASTIATAVEMPTASFTAATVCWIHRLLTEDTVMPEAVRGRFRTTQSWIGKAGSTLATASYVPPPPEEVPLLLEHLLIWWHQRHEELIGRPKSEVATSLADLHHRFLALHPFLDCNGRVARAITDQAARELLNQGVQAELIDDSASYYEALRSADQGDLVPLTQRILAALG</sequence>
<dbReference type="Pfam" id="PF02661">
    <property type="entry name" value="Fic"/>
    <property type="match status" value="1"/>
</dbReference>
<feature type="binding site" evidence="2">
    <location>
        <begin position="321"/>
        <end position="328"/>
    </location>
    <ligand>
        <name>ATP</name>
        <dbReference type="ChEBI" id="CHEBI:30616"/>
    </ligand>
</feature>
<accession>A0A1I6MQC1</accession>
<evidence type="ECO:0000313" key="5">
    <source>
        <dbReference type="Proteomes" id="UP000199024"/>
    </source>
</evidence>
<name>A0A1I6MQC1_9BACT</name>
<dbReference type="EMBL" id="FOZL01000001">
    <property type="protein sequence ID" value="SFS17913.1"/>
    <property type="molecule type" value="Genomic_DNA"/>
</dbReference>
<evidence type="ECO:0000256" key="1">
    <source>
        <dbReference type="PIRSR" id="PIRSR640198-1"/>
    </source>
</evidence>
<dbReference type="InterPro" id="IPR036597">
    <property type="entry name" value="Fido-like_dom_sf"/>
</dbReference>
<dbReference type="InterPro" id="IPR003812">
    <property type="entry name" value="Fido"/>
</dbReference>
<dbReference type="Gene3D" id="1.10.3290.10">
    <property type="entry name" value="Fido-like domain"/>
    <property type="match status" value="1"/>
</dbReference>
<dbReference type="Proteomes" id="UP000199024">
    <property type="component" value="Unassembled WGS sequence"/>
</dbReference>
<proteinExistence type="predicted"/>
<organism evidence="4 5">
    <name type="scientific">Granulicella pectinivorans</name>
    <dbReference type="NCBI Taxonomy" id="474950"/>
    <lineage>
        <taxon>Bacteria</taxon>
        <taxon>Pseudomonadati</taxon>
        <taxon>Acidobacteriota</taxon>
        <taxon>Terriglobia</taxon>
        <taxon>Terriglobales</taxon>
        <taxon>Acidobacteriaceae</taxon>
        <taxon>Granulicella</taxon>
    </lineage>
</organism>
<keyword evidence="2" id="KW-0067">ATP-binding</keyword>
<dbReference type="SUPFAM" id="SSF140931">
    <property type="entry name" value="Fic-like"/>
    <property type="match status" value="1"/>
</dbReference>
<feature type="domain" description="Fido" evidence="3">
    <location>
        <begin position="223"/>
        <end position="375"/>
    </location>
</feature>
<dbReference type="RefSeq" id="WP_089840679.1">
    <property type="nucleotide sequence ID" value="NZ_FOZL01000001.1"/>
</dbReference>
<dbReference type="STRING" id="474950.SAMN05421771_3290"/>
<evidence type="ECO:0000313" key="4">
    <source>
        <dbReference type="EMBL" id="SFS17913.1"/>
    </source>
</evidence>
<dbReference type="PROSITE" id="PS51459">
    <property type="entry name" value="FIDO"/>
    <property type="match status" value="1"/>
</dbReference>
<dbReference type="GO" id="GO:0005524">
    <property type="term" value="F:ATP binding"/>
    <property type="evidence" value="ECO:0007669"/>
    <property type="project" value="UniProtKB-KW"/>
</dbReference>
<keyword evidence="2" id="KW-0547">Nucleotide-binding</keyword>
<feature type="active site" evidence="1">
    <location>
        <position position="317"/>
    </location>
</feature>
<reference evidence="4 5" key="1">
    <citation type="submission" date="2016-10" db="EMBL/GenBank/DDBJ databases">
        <authorList>
            <person name="de Groot N.N."/>
        </authorList>
    </citation>
    <scope>NUCLEOTIDE SEQUENCE [LARGE SCALE GENOMIC DNA]</scope>
    <source>
        <strain evidence="4 5">DSM 21001</strain>
    </source>
</reference>
<feature type="binding site" evidence="2">
    <location>
        <begin position="354"/>
        <end position="355"/>
    </location>
    <ligand>
        <name>ATP</name>
        <dbReference type="ChEBI" id="CHEBI:30616"/>
    </ligand>
</feature>
<dbReference type="AlphaFoldDB" id="A0A1I6MQC1"/>
<protein>
    <submittedName>
        <fullName evidence="4">Fic family protein</fullName>
    </submittedName>
</protein>